<sequence length="269" mass="29018">MNAPLSLPARLFRRPKRVTIVRLQGMIAAGGRGRLSDESTAPLLERAFRSGKPLAVGLLINSPGGSPVQSALIGARIRRLADETGTPVHAFVEDAAASGGYWIASAADTIHCDAASILGSIGVISSGFGLQEAIGKLGIERRVHTAGRSKSQLDPFRPENPEDVARLDALLEDLHGVFTEHVRTMRGNRLSTETDLFDGRYWLGREAVRLGLADGIGHAVPVLKERYGETIRFRVFGPRRRLLSRFGLSLAQDALAGVEEAALWSRLGL</sequence>
<gene>
    <name evidence="6" type="ORF">DDE23_18470</name>
</gene>
<comment type="similarity">
    <text evidence="1">Belongs to the peptidase S49 family.</text>
</comment>
<dbReference type="RefSeq" id="WP_107755059.1">
    <property type="nucleotide sequence ID" value="NZ_QBKF01000020.1"/>
</dbReference>
<comment type="caution">
    <text evidence="6">The sequence shown here is derived from an EMBL/GenBank/DDBJ whole genome shotgun (WGS) entry which is preliminary data.</text>
</comment>
<dbReference type="Gene3D" id="3.90.226.10">
    <property type="entry name" value="2-enoyl-CoA Hydratase, Chain A, domain 1"/>
    <property type="match status" value="1"/>
</dbReference>
<name>A0A2T7UNC8_9RHOB</name>
<dbReference type="InterPro" id="IPR029045">
    <property type="entry name" value="ClpP/crotonase-like_dom_sf"/>
</dbReference>
<evidence type="ECO:0000313" key="7">
    <source>
        <dbReference type="Proteomes" id="UP000244810"/>
    </source>
</evidence>
<dbReference type="PANTHER" id="PTHR42987">
    <property type="entry name" value="PEPTIDASE S49"/>
    <property type="match status" value="1"/>
</dbReference>
<dbReference type="Pfam" id="PF01343">
    <property type="entry name" value="Peptidase_S49"/>
    <property type="match status" value="1"/>
</dbReference>
<proteinExistence type="inferred from homology"/>
<dbReference type="InterPro" id="IPR047272">
    <property type="entry name" value="S49_SppA_C"/>
</dbReference>
<keyword evidence="4" id="KW-0720">Serine protease</keyword>
<organism evidence="6 7">
    <name type="scientific">Pararhodobacter aggregans</name>
    <dbReference type="NCBI Taxonomy" id="404875"/>
    <lineage>
        <taxon>Bacteria</taxon>
        <taxon>Pseudomonadati</taxon>
        <taxon>Pseudomonadota</taxon>
        <taxon>Alphaproteobacteria</taxon>
        <taxon>Rhodobacterales</taxon>
        <taxon>Paracoccaceae</taxon>
        <taxon>Pararhodobacter</taxon>
    </lineage>
</organism>
<keyword evidence="7" id="KW-1185">Reference proteome</keyword>
<evidence type="ECO:0000259" key="5">
    <source>
        <dbReference type="Pfam" id="PF01343"/>
    </source>
</evidence>
<dbReference type="OrthoDB" id="9764363at2"/>
<dbReference type="Proteomes" id="UP000244810">
    <property type="component" value="Unassembled WGS sequence"/>
</dbReference>
<dbReference type="EMBL" id="QDDR01000010">
    <property type="protein sequence ID" value="PVE46174.1"/>
    <property type="molecule type" value="Genomic_DNA"/>
</dbReference>
<keyword evidence="3" id="KW-0378">Hydrolase</keyword>
<evidence type="ECO:0000256" key="3">
    <source>
        <dbReference type="ARBA" id="ARBA00022801"/>
    </source>
</evidence>
<dbReference type="Gene3D" id="6.20.330.10">
    <property type="match status" value="1"/>
</dbReference>
<dbReference type="PANTHER" id="PTHR42987:SF8">
    <property type="entry name" value="PROTEINASE"/>
    <property type="match status" value="1"/>
</dbReference>
<reference evidence="6 7" key="1">
    <citation type="journal article" date="2011" name="Syst. Appl. Microbiol.">
        <title>Defluviimonas denitrificans gen. nov., sp. nov., and Pararhodobacter aggregans gen. nov., sp. nov., non-phototrophic Rhodobacteraceae from the biofilter of a marine aquaculture.</title>
        <authorList>
            <person name="Foesel B.U."/>
            <person name="Drake H.L."/>
            <person name="Schramm A."/>
        </authorList>
    </citation>
    <scope>NUCLEOTIDE SEQUENCE [LARGE SCALE GENOMIC DNA]</scope>
    <source>
        <strain evidence="6 7">D1-19</strain>
    </source>
</reference>
<feature type="domain" description="Peptidase S49" evidence="5">
    <location>
        <begin position="83"/>
        <end position="219"/>
    </location>
</feature>
<keyword evidence="2" id="KW-0645">Protease</keyword>
<evidence type="ECO:0000313" key="6">
    <source>
        <dbReference type="EMBL" id="PVE46174.1"/>
    </source>
</evidence>
<accession>A0A2T7UNC8</accession>
<dbReference type="CDD" id="cd07023">
    <property type="entry name" value="S49_Sppa_N_C"/>
    <property type="match status" value="1"/>
</dbReference>
<evidence type="ECO:0000256" key="2">
    <source>
        <dbReference type="ARBA" id="ARBA00022670"/>
    </source>
</evidence>
<dbReference type="AlphaFoldDB" id="A0A2T7UNC8"/>
<dbReference type="GO" id="GO:0006508">
    <property type="term" value="P:proteolysis"/>
    <property type="evidence" value="ECO:0007669"/>
    <property type="project" value="UniProtKB-KW"/>
</dbReference>
<dbReference type="InterPro" id="IPR002142">
    <property type="entry name" value="Peptidase_S49"/>
</dbReference>
<evidence type="ECO:0000256" key="1">
    <source>
        <dbReference type="ARBA" id="ARBA00008683"/>
    </source>
</evidence>
<dbReference type="SUPFAM" id="SSF52096">
    <property type="entry name" value="ClpP/crotonase"/>
    <property type="match status" value="1"/>
</dbReference>
<evidence type="ECO:0000256" key="4">
    <source>
        <dbReference type="ARBA" id="ARBA00022825"/>
    </source>
</evidence>
<dbReference type="GO" id="GO:0008236">
    <property type="term" value="F:serine-type peptidase activity"/>
    <property type="evidence" value="ECO:0007669"/>
    <property type="project" value="UniProtKB-KW"/>
</dbReference>
<protein>
    <submittedName>
        <fullName evidence="6">S49 family peptidase</fullName>
    </submittedName>
</protein>